<dbReference type="InterPro" id="IPR002110">
    <property type="entry name" value="Ankyrin_rpt"/>
</dbReference>
<feature type="region of interest" description="Disordered" evidence="1">
    <location>
        <begin position="166"/>
        <end position="189"/>
    </location>
</feature>
<evidence type="ECO:0000313" key="2">
    <source>
        <dbReference type="EMBL" id="CAE0471852.1"/>
    </source>
</evidence>
<feature type="compositionally biased region" description="Polar residues" evidence="1">
    <location>
        <begin position="289"/>
        <end position="298"/>
    </location>
</feature>
<protein>
    <submittedName>
        <fullName evidence="2">Uncharacterized protein</fullName>
    </submittedName>
</protein>
<dbReference type="InterPro" id="IPR036770">
    <property type="entry name" value="Ankyrin_rpt-contain_sf"/>
</dbReference>
<dbReference type="AlphaFoldDB" id="A0A7S3QB93"/>
<feature type="compositionally biased region" description="Acidic residues" evidence="1">
    <location>
        <begin position="10"/>
        <end position="21"/>
    </location>
</feature>
<reference evidence="2" key="1">
    <citation type="submission" date="2021-01" db="EMBL/GenBank/DDBJ databases">
        <authorList>
            <person name="Corre E."/>
            <person name="Pelletier E."/>
            <person name="Niang G."/>
            <person name="Scheremetjew M."/>
            <person name="Finn R."/>
            <person name="Kale V."/>
            <person name="Holt S."/>
            <person name="Cochrane G."/>
            <person name="Meng A."/>
            <person name="Brown T."/>
            <person name="Cohen L."/>
        </authorList>
    </citation>
    <scope>NUCLEOTIDE SEQUENCE</scope>
    <source>
        <strain evidence="2">MM31A-1</strain>
    </source>
</reference>
<sequence length="1225" mass="134393">MIPNTINANLDDEGDNDSLSDDEEVDFAAIQQAALHFQGGRASHQRGSRQSRPSISLVGPPSSDQSNADIRLSRRTSYLSKDESAVSNDGSASTILRTNANTRLRGGESTRRSSFAARPRQSFSSYFTPPVPAQDPYPPHAAGIPLAESLHNMSQIDECCYGDKSEASNSLSTANSTGIMSSRNSYSVGMRRGSTRSLYQMSDEENEVEQFTSALPREVQRLSAMRRQSFGRLPLNGGAGRRPSVGARRSSIDARRPSLDARRPSLDTRRPSIDAHRASLDVSAFQAARQMSGSSQQHRPSRKRRSCAETESGFESAAAQVAQMFADGLLDSDDDEDMSSSLRDSSRSHSRRNSGRSTLSGANSLNYGFGAEERPRKRLSASSNLSFRGSIGASSMTEDHYRSSESKPYNISSLRESFATLEPIAGSSTSAMSAACAVVAADEASRTLQNRLSLHQVPNHNMDVPEQHYPPRQKFQRRAGFVVSTLEREAMKATSDRMRRLEMDRIESRCRSQRRSMSYTTGIKMKSSIIGSCVHEDTEIVDEVAEAAVAARAFEEDQNFQRLTRSRMERRVLSMPDPNAISRLSETSFKSDIDFSSHRSALSATLEASSGIARESEQPISSLPGLFDNDTGNIFPTAMNTNYGIGLNDFNNPMEQAYPSYGISDSSLGARGRNSGAYSTDASSQTFPSYGLGNSSIGARRRNSGAFSIDASHRSDSLESLSSTTMISQIAAELKNIQLQSAVALQANAIVAQTISQTQEASIILQKAEMLLNAQTSLPNTPRSIHHSFTDMQSPPQRIFNDDEFDGKSSHIVSIPAASPEYNDAATLLHEACKKDDVQVIQQVLQSCPLSTRIVINGSESGDVAIHIATRSESNAAVKTILSVDRDCALIRNNVGNVALHVAVSNGDLSIVTSITSLVPESAQIQCEEGLLPLHDAVSYGKRFPDTPQIITMIQHRFVDGVFVTSDEGLLPIHLATSAGFAAGLRTLLSSEFSTISSRDKLENMLPLDVAVQELEQLEIEESPMLPVSLEHSSAQRMSSTSENEDTRQRIIACIEILLSSMYYNRLISSPRENQNLDYPFLPLHSAIRAYPLHKTMTVLFSLYREEFSFSLDPLGRNIAHAICSREIDDIHADIDIANQIPAENFLRMDNYGFIPLHLSLQNPNASYEFVKTVANRNKSSLSREVASLRDNRYSHFVPFQIATAAKCDLDIIYFLIRSHPSGVH</sequence>
<proteinExistence type="predicted"/>
<accession>A0A7S3QB93</accession>
<evidence type="ECO:0000256" key="1">
    <source>
        <dbReference type="SAM" id="MobiDB-lite"/>
    </source>
</evidence>
<feature type="compositionally biased region" description="Basic and acidic residues" evidence="1">
    <location>
        <begin position="250"/>
        <end position="279"/>
    </location>
</feature>
<feature type="region of interest" description="Disordered" evidence="1">
    <location>
        <begin position="1"/>
        <end position="21"/>
    </location>
</feature>
<feature type="compositionally biased region" description="Polar residues" evidence="1">
    <location>
        <begin position="75"/>
        <end position="102"/>
    </location>
</feature>
<feature type="region of interest" description="Disordered" evidence="1">
    <location>
        <begin position="330"/>
        <end position="382"/>
    </location>
</feature>
<feature type="region of interest" description="Disordered" evidence="1">
    <location>
        <begin position="37"/>
        <end position="123"/>
    </location>
</feature>
<name>A0A7S3QB93_9STRA</name>
<dbReference type="PANTHER" id="PTHR24121:SF23">
    <property type="entry name" value="NO MECHANORECEPTOR POTENTIAL C, ISOFORM H"/>
    <property type="match status" value="1"/>
</dbReference>
<dbReference type="SMART" id="SM00248">
    <property type="entry name" value="ANK"/>
    <property type="match status" value="5"/>
</dbReference>
<dbReference type="Gene3D" id="1.25.40.20">
    <property type="entry name" value="Ankyrin repeat-containing domain"/>
    <property type="match status" value="1"/>
</dbReference>
<dbReference type="PANTHER" id="PTHR24121">
    <property type="entry name" value="NO MECHANORECEPTOR POTENTIAL C, ISOFORM D-RELATED"/>
    <property type="match status" value="1"/>
</dbReference>
<dbReference type="EMBL" id="HBIO01021671">
    <property type="protein sequence ID" value="CAE0471852.1"/>
    <property type="molecule type" value="Transcribed_RNA"/>
</dbReference>
<dbReference type="SUPFAM" id="SSF48403">
    <property type="entry name" value="Ankyrin repeat"/>
    <property type="match status" value="1"/>
</dbReference>
<gene>
    <name evidence="2" type="ORF">CDEB00056_LOCUS16705</name>
</gene>
<feature type="compositionally biased region" description="Polar residues" evidence="1">
    <location>
        <begin position="167"/>
        <end position="187"/>
    </location>
</feature>
<feature type="region of interest" description="Disordered" evidence="1">
    <location>
        <begin position="230"/>
        <end position="314"/>
    </location>
</feature>
<organism evidence="2">
    <name type="scientific">Chaetoceros debilis</name>
    <dbReference type="NCBI Taxonomy" id="122233"/>
    <lineage>
        <taxon>Eukaryota</taxon>
        <taxon>Sar</taxon>
        <taxon>Stramenopiles</taxon>
        <taxon>Ochrophyta</taxon>
        <taxon>Bacillariophyta</taxon>
        <taxon>Coscinodiscophyceae</taxon>
        <taxon>Chaetocerotophycidae</taxon>
        <taxon>Chaetocerotales</taxon>
        <taxon>Chaetocerotaceae</taxon>
        <taxon>Chaetoceros</taxon>
    </lineage>
</organism>